<comment type="caution">
    <text evidence="2">The sequence shown here is derived from an EMBL/GenBank/DDBJ whole genome shotgun (WGS) entry which is preliminary data.</text>
</comment>
<dbReference type="AlphaFoldDB" id="A0A699IYE7"/>
<dbReference type="EMBL" id="BKCJ010347634">
    <property type="protein sequence ID" value="GEZ95818.1"/>
    <property type="molecule type" value="Genomic_DNA"/>
</dbReference>
<name>A0A699IYE7_TANCI</name>
<feature type="region of interest" description="Disordered" evidence="1">
    <location>
        <begin position="109"/>
        <end position="129"/>
    </location>
</feature>
<evidence type="ECO:0000256" key="1">
    <source>
        <dbReference type="SAM" id="MobiDB-lite"/>
    </source>
</evidence>
<protein>
    <submittedName>
        <fullName evidence="2">Uncharacterized protein</fullName>
    </submittedName>
</protein>
<proteinExistence type="predicted"/>
<reference evidence="2" key="1">
    <citation type="journal article" date="2019" name="Sci. Rep.">
        <title>Draft genome of Tanacetum cinerariifolium, the natural source of mosquito coil.</title>
        <authorList>
            <person name="Yamashiro T."/>
            <person name="Shiraishi A."/>
            <person name="Satake H."/>
            <person name="Nakayama K."/>
        </authorList>
    </citation>
    <scope>NUCLEOTIDE SEQUENCE</scope>
</reference>
<accession>A0A699IYE7</accession>
<feature type="compositionally biased region" description="Basic and acidic residues" evidence="1">
    <location>
        <begin position="116"/>
        <end position="125"/>
    </location>
</feature>
<organism evidence="2">
    <name type="scientific">Tanacetum cinerariifolium</name>
    <name type="common">Dalmatian daisy</name>
    <name type="synonym">Chrysanthemum cinerariifolium</name>
    <dbReference type="NCBI Taxonomy" id="118510"/>
    <lineage>
        <taxon>Eukaryota</taxon>
        <taxon>Viridiplantae</taxon>
        <taxon>Streptophyta</taxon>
        <taxon>Embryophyta</taxon>
        <taxon>Tracheophyta</taxon>
        <taxon>Spermatophyta</taxon>
        <taxon>Magnoliopsida</taxon>
        <taxon>eudicotyledons</taxon>
        <taxon>Gunneridae</taxon>
        <taxon>Pentapetalae</taxon>
        <taxon>asterids</taxon>
        <taxon>campanulids</taxon>
        <taxon>Asterales</taxon>
        <taxon>Asteraceae</taxon>
        <taxon>Asteroideae</taxon>
        <taxon>Anthemideae</taxon>
        <taxon>Anthemidinae</taxon>
        <taxon>Tanacetum</taxon>
    </lineage>
</organism>
<sequence length="160" mass="18654">MVYSIDSYAHVWEWWVIGGKCVGDKKAVWMTHGDEAVKLSNGVQAVLSRIRTNNVNNDVAPRYAMEQLCDKVPIMIISWIRFQRMQILESNIIIHESQHDKVGTNVTLMSNAQPNSRHDPRRRAQEISQSKQVHTLRLFVFDKLTHPFIRYHLPRCKMIS</sequence>
<gene>
    <name evidence="2" type="ORF">Tci_567791</name>
</gene>
<evidence type="ECO:0000313" key="2">
    <source>
        <dbReference type="EMBL" id="GEZ95818.1"/>
    </source>
</evidence>